<evidence type="ECO:0000256" key="2">
    <source>
        <dbReference type="ARBA" id="ARBA00023125"/>
    </source>
</evidence>
<dbReference type="InterPro" id="IPR009057">
    <property type="entry name" value="Homeodomain-like_sf"/>
</dbReference>
<evidence type="ECO:0000313" key="7">
    <source>
        <dbReference type="Proteomes" id="UP000321638"/>
    </source>
</evidence>
<dbReference type="Pfam" id="PF16925">
    <property type="entry name" value="TetR_C_13"/>
    <property type="match status" value="1"/>
</dbReference>
<dbReference type="RefSeq" id="WP_147846321.1">
    <property type="nucleotide sequence ID" value="NZ_VDUZ01000006.1"/>
</dbReference>
<evidence type="ECO:0000256" key="4">
    <source>
        <dbReference type="PROSITE-ProRule" id="PRU00335"/>
    </source>
</evidence>
<comment type="caution">
    <text evidence="6">The sequence shown here is derived from an EMBL/GenBank/DDBJ whole genome shotgun (WGS) entry which is preliminary data.</text>
</comment>
<dbReference type="PRINTS" id="PR00455">
    <property type="entry name" value="HTHTETR"/>
</dbReference>
<dbReference type="GO" id="GO:0003677">
    <property type="term" value="F:DNA binding"/>
    <property type="evidence" value="ECO:0007669"/>
    <property type="project" value="UniProtKB-UniRule"/>
</dbReference>
<keyword evidence="3" id="KW-0804">Transcription</keyword>
<dbReference type="EMBL" id="VDUZ01000006">
    <property type="protein sequence ID" value="TXL78848.1"/>
    <property type="molecule type" value="Genomic_DNA"/>
</dbReference>
<dbReference type="InterPro" id="IPR023772">
    <property type="entry name" value="DNA-bd_HTH_TetR-type_CS"/>
</dbReference>
<dbReference type="AlphaFoldDB" id="A0A5C8PRQ7"/>
<keyword evidence="1" id="KW-0805">Transcription regulation</keyword>
<dbReference type="PROSITE" id="PS01081">
    <property type="entry name" value="HTH_TETR_1"/>
    <property type="match status" value="1"/>
</dbReference>
<dbReference type="SUPFAM" id="SSF46689">
    <property type="entry name" value="Homeodomain-like"/>
    <property type="match status" value="1"/>
</dbReference>
<evidence type="ECO:0000256" key="1">
    <source>
        <dbReference type="ARBA" id="ARBA00023015"/>
    </source>
</evidence>
<evidence type="ECO:0000256" key="3">
    <source>
        <dbReference type="ARBA" id="ARBA00023163"/>
    </source>
</evidence>
<feature type="domain" description="HTH tetR-type" evidence="5">
    <location>
        <begin position="9"/>
        <end position="69"/>
    </location>
</feature>
<dbReference type="Proteomes" id="UP000321638">
    <property type="component" value="Unassembled WGS sequence"/>
</dbReference>
<dbReference type="Gene3D" id="1.10.10.60">
    <property type="entry name" value="Homeodomain-like"/>
    <property type="match status" value="1"/>
</dbReference>
<evidence type="ECO:0000259" key="5">
    <source>
        <dbReference type="PROSITE" id="PS50977"/>
    </source>
</evidence>
<dbReference type="InterPro" id="IPR011075">
    <property type="entry name" value="TetR_C"/>
</dbReference>
<gene>
    <name evidence="6" type="ORF">FHP25_07610</name>
</gene>
<protein>
    <submittedName>
        <fullName evidence="6">TetR/AcrR family transcriptional regulator</fullName>
    </submittedName>
</protein>
<organism evidence="6 7">
    <name type="scientific">Vineibacter terrae</name>
    <dbReference type="NCBI Taxonomy" id="2586908"/>
    <lineage>
        <taxon>Bacteria</taxon>
        <taxon>Pseudomonadati</taxon>
        <taxon>Pseudomonadota</taxon>
        <taxon>Alphaproteobacteria</taxon>
        <taxon>Hyphomicrobiales</taxon>
        <taxon>Vineibacter</taxon>
    </lineage>
</organism>
<keyword evidence="2 4" id="KW-0238">DNA-binding</keyword>
<dbReference type="Gene3D" id="1.10.357.10">
    <property type="entry name" value="Tetracycline Repressor, domain 2"/>
    <property type="match status" value="1"/>
</dbReference>
<dbReference type="OrthoDB" id="9795242at2"/>
<dbReference type="Pfam" id="PF00440">
    <property type="entry name" value="TetR_N"/>
    <property type="match status" value="1"/>
</dbReference>
<dbReference type="SUPFAM" id="SSF48498">
    <property type="entry name" value="Tetracyclin repressor-like, C-terminal domain"/>
    <property type="match status" value="1"/>
</dbReference>
<dbReference type="InterPro" id="IPR001647">
    <property type="entry name" value="HTH_TetR"/>
</dbReference>
<dbReference type="PROSITE" id="PS50977">
    <property type="entry name" value="HTH_TETR_2"/>
    <property type="match status" value="1"/>
</dbReference>
<dbReference type="PANTHER" id="PTHR47506:SF1">
    <property type="entry name" value="HTH-TYPE TRANSCRIPTIONAL REGULATOR YJDC"/>
    <property type="match status" value="1"/>
</dbReference>
<evidence type="ECO:0000313" key="6">
    <source>
        <dbReference type="EMBL" id="TXL78848.1"/>
    </source>
</evidence>
<dbReference type="InterPro" id="IPR036271">
    <property type="entry name" value="Tet_transcr_reg_TetR-rel_C_sf"/>
</dbReference>
<feature type="DNA-binding region" description="H-T-H motif" evidence="4">
    <location>
        <begin position="32"/>
        <end position="51"/>
    </location>
</feature>
<keyword evidence="7" id="KW-1185">Reference proteome</keyword>
<dbReference type="PANTHER" id="PTHR47506">
    <property type="entry name" value="TRANSCRIPTIONAL REGULATORY PROTEIN"/>
    <property type="match status" value="1"/>
</dbReference>
<reference evidence="6 7" key="1">
    <citation type="submission" date="2019-06" db="EMBL/GenBank/DDBJ databases">
        <title>New taxonomy in bacterial strain CC-CFT640, isolated from vineyard.</title>
        <authorList>
            <person name="Lin S.-Y."/>
            <person name="Tsai C.-F."/>
            <person name="Young C.-C."/>
        </authorList>
    </citation>
    <scope>NUCLEOTIDE SEQUENCE [LARGE SCALE GENOMIC DNA]</scope>
    <source>
        <strain evidence="6 7">CC-CFT640</strain>
    </source>
</reference>
<sequence>MAERGRPRSFDRTAALKQAMDLFWARGYDATSLSDLTTAMGISSPSLYAAFGSKEALFREAVAHYRATESGGLQRLLDEAPSARAAIEALLRHSAERFTRPGKPQGCFIVLGAVNCSEASEPMRRYLAEHRALVLEGIRRRLARGIAEGELPTRFDVAAAAAFYVTVLNGLSLQARDGATRQVLDGIVDCALAAWDGLLQPRRLPRQKTRR</sequence>
<proteinExistence type="predicted"/>
<accession>A0A5C8PRQ7</accession>
<name>A0A5C8PRQ7_9HYPH</name>